<reference evidence="3 4" key="1">
    <citation type="submission" date="2022-11" db="EMBL/GenBank/DDBJ databases">
        <title>Spartinivicinus poritis sp. nov., isolated from scleractinian coral Porites lutea.</title>
        <authorList>
            <person name="Zhang G."/>
            <person name="Cai L."/>
            <person name="Wei Q."/>
        </authorList>
    </citation>
    <scope>NUCLEOTIDE SEQUENCE [LARGE SCALE GENOMIC DNA]</scope>
    <source>
        <strain evidence="3 4">A2-2</strain>
    </source>
</reference>
<dbReference type="Pfam" id="PF15609">
    <property type="entry name" value="PRTase_2"/>
    <property type="match status" value="1"/>
</dbReference>
<evidence type="ECO:0000313" key="4">
    <source>
        <dbReference type="Proteomes" id="UP001528823"/>
    </source>
</evidence>
<organism evidence="3 4">
    <name type="scientific">Spartinivicinus poritis</name>
    <dbReference type="NCBI Taxonomy" id="2994640"/>
    <lineage>
        <taxon>Bacteria</taxon>
        <taxon>Pseudomonadati</taxon>
        <taxon>Pseudomonadota</taxon>
        <taxon>Gammaproteobacteria</taxon>
        <taxon>Oceanospirillales</taxon>
        <taxon>Zooshikellaceae</taxon>
        <taxon>Spartinivicinus</taxon>
    </lineage>
</organism>
<dbReference type="Pfam" id="PF12500">
    <property type="entry name" value="TRSP"/>
    <property type="match status" value="1"/>
</dbReference>
<gene>
    <name evidence="3" type="ORF">ORQ98_06450</name>
</gene>
<keyword evidence="3" id="KW-0328">Glycosyltransferase</keyword>
<dbReference type="InterPro" id="IPR000836">
    <property type="entry name" value="PRTase_dom"/>
</dbReference>
<name>A0ABT5U5H0_9GAMM</name>
<dbReference type="InterPro" id="IPR041688">
    <property type="entry name" value="PRTase_2"/>
</dbReference>
<sequence>MEEKVEIQSGALAFTINHQQNSQHYSLFDLLTFGARQNPKRGYLFISKVLGKHIPCRPSLMKKTYGHLAETIQLIGDACLVVGLAETATGLGAGVAEALVKPGYNLLYTHTTRYQLTDVPVIFSIDESHSHAPAHIVYQPAQQMKVKQVQTAVLVDDEITTGNTLIQLSEKLIDYVEDLQKIVWVSLVSWLSEQRKAEIQQLLAGVEVSFVCLVAGDFHFTPSTEFSCDLPARAQQHISQQAVLAEIRRGITFNEEVNCFYKLSGMPFTLDDLAKADKYTVLGYGEFLYQPYKLAEQMESQGLDVVFQSTTRSPILEGDGIKRKEVFAVEGGYENYVYNRPEERTTIIAYETYAQYQSCGLANQIDCIPVIQQLVEV</sequence>
<keyword evidence="4" id="KW-1185">Reference proteome</keyword>
<dbReference type="InterPro" id="IPR022537">
    <property type="entry name" value="TRSP_dom"/>
</dbReference>
<accession>A0ABT5U5H0</accession>
<dbReference type="CDD" id="cd06223">
    <property type="entry name" value="PRTases_typeI"/>
    <property type="match status" value="1"/>
</dbReference>
<dbReference type="EMBL" id="JAPMOU010000005">
    <property type="protein sequence ID" value="MDE1461604.1"/>
    <property type="molecule type" value="Genomic_DNA"/>
</dbReference>
<dbReference type="RefSeq" id="WP_274687963.1">
    <property type="nucleotide sequence ID" value="NZ_JAPMOU010000005.1"/>
</dbReference>
<feature type="domain" description="Orotate phosphoribosyltransferase-like" evidence="2">
    <location>
        <begin position="30"/>
        <end position="216"/>
    </location>
</feature>
<evidence type="ECO:0000259" key="1">
    <source>
        <dbReference type="Pfam" id="PF12500"/>
    </source>
</evidence>
<feature type="domain" description="TRSP" evidence="1">
    <location>
        <begin position="249"/>
        <end position="345"/>
    </location>
</feature>
<dbReference type="Proteomes" id="UP001528823">
    <property type="component" value="Unassembled WGS sequence"/>
</dbReference>
<evidence type="ECO:0000259" key="2">
    <source>
        <dbReference type="Pfam" id="PF15609"/>
    </source>
</evidence>
<proteinExistence type="predicted"/>
<dbReference type="PIRSF" id="PIRSF020967">
    <property type="entry name" value="UCP020967"/>
    <property type="match status" value="1"/>
</dbReference>
<protein>
    <submittedName>
        <fullName evidence="3">Phosphoribosyltransferase domain-containing protein</fullName>
    </submittedName>
</protein>
<dbReference type="SUPFAM" id="SSF53271">
    <property type="entry name" value="PRTase-like"/>
    <property type="match status" value="1"/>
</dbReference>
<dbReference type="Gene3D" id="3.40.50.2020">
    <property type="match status" value="1"/>
</dbReference>
<dbReference type="InterPro" id="IPR029057">
    <property type="entry name" value="PRTase-like"/>
</dbReference>
<evidence type="ECO:0000313" key="3">
    <source>
        <dbReference type="EMBL" id="MDE1461604.1"/>
    </source>
</evidence>
<keyword evidence="3" id="KW-0808">Transferase</keyword>
<comment type="caution">
    <text evidence="3">The sequence shown here is derived from an EMBL/GenBank/DDBJ whole genome shotgun (WGS) entry which is preliminary data.</text>
</comment>
<dbReference type="GO" id="GO:0016757">
    <property type="term" value="F:glycosyltransferase activity"/>
    <property type="evidence" value="ECO:0007669"/>
    <property type="project" value="UniProtKB-KW"/>
</dbReference>
<dbReference type="InterPro" id="IPR011214">
    <property type="entry name" value="UCP020967"/>
</dbReference>